<name>A0A433CZ77_9FUNG</name>
<sequence>MTTRRRGARRSGSPDGRENRDTFTPYCFVASAQHLWRCSENCDNKKLLQTMDNMDLRQSTQYTNENLLRHFTQSGRGVSRLLSIARGLGRLNAIGGARRTVTVGRGGFLTVTVGRGGRPTVTIGRGGRPTVTVGRGGRPTVTVGRGGFLTVTVGRGGFLSLGGRWIDGDIIPVVDVDARQGSAASVRLEIATVLVGVVTVGTVGGRGLTVGRELAAERKKRGCLSWDELAVLVVCRELLVVAEGKASGLPREDRAIEGGSWA</sequence>
<organism evidence="2 3">
    <name type="scientific">Jimgerdemannia flammicorona</name>
    <dbReference type="NCBI Taxonomy" id="994334"/>
    <lineage>
        <taxon>Eukaryota</taxon>
        <taxon>Fungi</taxon>
        <taxon>Fungi incertae sedis</taxon>
        <taxon>Mucoromycota</taxon>
        <taxon>Mucoromycotina</taxon>
        <taxon>Endogonomycetes</taxon>
        <taxon>Endogonales</taxon>
        <taxon>Endogonaceae</taxon>
        <taxon>Jimgerdemannia</taxon>
    </lineage>
</organism>
<evidence type="ECO:0000313" key="2">
    <source>
        <dbReference type="EMBL" id="RUP43893.1"/>
    </source>
</evidence>
<reference evidence="2 3" key="1">
    <citation type="journal article" date="2018" name="New Phytol.">
        <title>Phylogenomics of Endogonaceae and evolution of mycorrhizas within Mucoromycota.</title>
        <authorList>
            <person name="Chang Y."/>
            <person name="Desiro A."/>
            <person name="Na H."/>
            <person name="Sandor L."/>
            <person name="Lipzen A."/>
            <person name="Clum A."/>
            <person name="Barry K."/>
            <person name="Grigoriev I.V."/>
            <person name="Martin F.M."/>
            <person name="Stajich J.E."/>
            <person name="Smith M.E."/>
            <person name="Bonito G."/>
            <person name="Spatafora J.W."/>
        </authorList>
    </citation>
    <scope>NUCLEOTIDE SEQUENCE [LARGE SCALE GENOMIC DNA]</scope>
    <source>
        <strain evidence="2 3">GMNB39</strain>
    </source>
</reference>
<comment type="caution">
    <text evidence="2">The sequence shown here is derived from an EMBL/GenBank/DDBJ whole genome shotgun (WGS) entry which is preliminary data.</text>
</comment>
<dbReference type="EMBL" id="RBNI01010074">
    <property type="protein sequence ID" value="RUP43893.1"/>
    <property type="molecule type" value="Genomic_DNA"/>
</dbReference>
<protein>
    <submittedName>
        <fullName evidence="2">Uncharacterized protein</fullName>
    </submittedName>
</protein>
<feature type="region of interest" description="Disordered" evidence="1">
    <location>
        <begin position="1"/>
        <end position="20"/>
    </location>
</feature>
<keyword evidence="3" id="KW-1185">Reference proteome</keyword>
<accession>A0A433CZ77</accession>
<evidence type="ECO:0000256" key="1">
    <source>
        <dbReference type="SAM" id="MobiDB-lite"/>
    </source>
</evidence>
<evidence type="ECO:0000313" key="3">
    <source>
        <dbReference type="Proteomes" id="UP000268093"/>
    </source>
</evidence>
<dbReference type="AlphaFoldDB" id="A0A433CZ77"/>
<gene>
    <name evidence="2" type="ORF">BC936DRAFT_136573</name>
</gene>
<dbReference type="Proteomes" id="UP000268093">
    <property type="component" value="Unassembled WGS sequence"/>
</dbReference>
<proteinExistence type="predicted"/>